<organism evidence="1">
    <name type="scientific">Opuntia streptacantha</name>
    <name type="common">Prickly pear cactus</name>
    <name type="synonym">Opuntia cardona</name>
    <dbReference type="NCBI Taxonomy" id="393608"/>
    <lineage>
        <taxon>Eukaryota</taxon>
        <taxon>Viridiplantae</taxon>
        <taxon>Streptophyta</taxon>
        <taxon>Embryophyta</taxon>
        <taxon>Tracheophyta</taxon>
        <taxon>Spermatophyta</taxon>
        <taxon>Magnoliopsida</taxon>
        <taxon>eudicotyledons</taxon>
        <taxon>Gunneridae</taxon>
        <taxon>Pentapetalae</taxon>
        <taxon>Caryophyllales</taxon>
        <taxon>Cactineae</taxon>
        <taxon>Cactaceae</taxon>
        <taxon>Opuntioideae</taxon>
        <taxon>Opuntia</taxon>
    </lineage>
</organism>
<dbReference type="AlphaFoldDB" id="A0A7C9DCI9"/>
<evidence type="ECO:0000313" key="1">
    <source>
        <dbReference type="EMBL" id="MBA4637203.1"/>
    </source>
</evidence>
<reference evidence="1" key="2">
    <citation type="submission" date="2020-07" db="EMBL/GenBank/DDBJ databases">
        <authorList>
            <person name="Vera ALvarez R."/>
            <person name="Arias-Moreno D.M."/>
            <person name="Jimenez-Jacinto V."/>
            <person name="Jimenez-Bremont J.F."/>
            <person name="Swaminathan K."/>
            <person name="Moose S.P."/>
            <person name="Guerrero-Gonzalez M.L."/>
            <person name="Marino-Ramirez L."/>
            <person name="Landsman D."/>
            <person name="Rodriguez-Kessler M."/>
            <person name="Delgado-Sanchez P."/>
        </authorList>
    </citation>
    <scope>NUCLEOTIDE SEQUENCE</scope>
    <source>
        <tissue evidence="1">Cladode</tissue>
    </source>
</reference>
<protein>
    <submittedName>
        <fullName evidence="1">Uncharacterized protein</fullName>
    </submittedName>
</protein>
<accession>A0A7C9DCI9</accession>
<sequence>MYISTAASKQIYLLKPLVLQPIPEQTTSMHGLYYQYDLKTVSLLKSDLQTSSKIYPVLAVQFCRSFIQTEVKHTGNLHLCYQKHFTFILLMKPEVSKSFWLALSDS</sequence>
<proteinExistence type="predicted"/>
<dbReference type="EMBL" id="GISG01103307">
    <property type="protein sequence ID" value="MBA4637203.1"/>
    <property type="molecule type" value="Transcribed_RNA"/>
</dbReference>
<name>A0A7C9DCI9_OPUST</name>
<reference evidence="1" key="1">
    <citation type="journal article" date="2013" name="J. Plant Res.">
        <title>Effect of fungi and light on seed germination of three Opuntia species from semiarid lands of central Mexico.</title>
        <authorList>
            <person name="Delgado-Sanchez P."/>
            <person name="Jimenez-Bremont J.F."/>
            <person name="Guerrero-Gonzalez Mde L."/>
            <person name="Flores J."/>
        </authorList>
    </citation>
    <scope>NUCLEOTIDE SEQUENCE</scope>
    <source>
        <tissue evidence="1">Cladode</tissue>
    </source>
</reference>